<dbReference type="OrthoDB" id="1657402at2759"/>
<proteinExistence type="inferred from homology"/>
<gene>
    <name evidence="13" type="primary">GLB1</name>
    <name evidence="13" type="ORF">Tcan_11663</name>
</gene>
<keyword evidence="5 7" id="KW-0326">Glycosidase</keyword>
<evidence type="ECO:0000256" key="5">
    <source>
        <dbReference type="ARBA" id="ARBA00023295"/>
    </source>
</evidence>
<evidence type="ECO:0000256" key="8">
    <source>
        <dbReference type="RuleBase" id="RU003679"/>
    </source>
</evidence>
<dbReference type="OMA" id="VLTHWNV"/>
<dbReference type="EMBL" id="JPKZ01001291">
    <property type="protein sequence ID" value="KHN82876.1"/>
    <property type="molecule type" value="Genomic_DNA"/>
</dbReference>
<evidence type="ECO:0000313" key="14">
    <source>
        <dbReference type="Proteomes" id="UP000031036"/>
    </source>
</evidence>
<dbReference type="GO" id="GO:0004565">
    <property type="term" value="F:beta-galactosidase activity"/>
    <property type="evidence" value="ECO:0007669"/>
    <property type="project" value="UniProtKB-EC"/>
</dbReference>
<dbReference type="InterPro" id="IPR048913">
    <property type="entry name" value="BetaGal_gal-bd"/>
</dbReference>
<dbReference type="AlphaFoldDB" id="A0A0B2VH70"/>
<dbReference type="InterPro" id="IPR026283">
    <property type="entry name" value="B-gal_1-like"/>
</dbReference>
<reference evidence="13 14" key="1">
    <citation type="submission" date="2014-11" db="EMBL/GenBank/DDBJ databases">
        <title>Genetic blueprint of the zoonotic pathogen Toxocara canis.</title>
        <authorList>
            <person name="Zhu X.-Q."/>
            <person name="Korhonen P.K."/>
            <person name="Cai H."/>
            <person name="Young N.D."/>
            <person name="Nejsum P."/>
            <person name="von Samson-Himmelstjerna G."/>
            <person name="Boag P.R."/>
            <person name="Tan P."/>
            <person name="Li Q."/>
            <person name="Min J."/>
            <person name="Yang Y."/>
            <person name="Wang X."/>
            <person name="Fang X."/>
            <person name="Hall R.S."/>
            <person name="Hofmann A."/>
            <person name="Sternberg P.W."/>
            <person name="Jex A.R."/>
            <person name="Gasser R.B."/>
        </authorList>
    </citation>
    <scope>NUCLEOTIDE SEQUENCE [LARGE SCALE GENOMIC DNA]</scope>
    <source>
        <strain evidence="13">PN_DK_2014</strain>
    </source>
</reference>
<dbReference type="InterPro" id="IPR019801">
    <property type="entry name" value="Glyco_hydro_35_CS"/>
</dbReference>
<dbReference type="EC" id="3.2.1.23" evidence="7"/>
<sequence length="637" mass="73064">MTMGAFSSFAVYAYLFFAALTQSYAQKSFSIDRINKTFLLDGEPFRYIAGCIHYFRMHPDQWNDRLSRMRAAGLNAIQIYIPWNFHEVYEGIPRFDGSRNVTHFLSLAAQNELYALVRIGPYVCAEWENGGLPWWLLKRENIRMRTSDVRFLDAVQKWFDILLPRLKPSLHKNGGPILMIQVENEYGMFEEGCDQTYTLFLRDLIRQHLGEDVLLYTTDPADYLKCGSIPGVFTTIDFGTNSRAQIDSNFATQRCFEPDGPLVNSEFYTGWIVTWHQKGRVDPSVNDLMDGSMYMFELGASFAYYMFFGGTNFAFWNGAHAPSAVITSYDYFAPLTEAADISEKYIAIRNWIKNIEGWPNPPKAIPENNPKEAYGNVSMQMVASLASEETLLHFAEGHSIRRRYPMSFEQLDHPFGFVAYRSRLLKSGGNLTISVIKDHGYIFVGETYQGMLVDSLHEYQKRWILINGQSGDNLTIIVENRGRQTFETVNDYKGILSNVTLDEAIIEDWIHYPLQFPLSLDMLDDKLGNIFARRKGMHRDTYGQPGLYVGHFSAISQRDTFVDPLGWGKGQLFINGFNVGRYWPTIRPQRTLYVPAPLIRGENVVMMLELIGPPKCLSMECTVEFIDHPIFNFTSDN</sequence>
<dbReference type="Gene3D" id="2.60.120.260">
    <property type="entry name" value="Galactose-binding domain-like"/>
    <property type="match status" value="2"/>
</dbReference>
<feature type="domain" description="Glycoside hydrolase 35 catalytic" evidence="10">
    <location>
        <begin position="37"/>
        <end position="354"/>
    </location>
</feature>
<feature type="active site" description="Proton donor" evidence="6">
    <location>
        <position position="185"/>
    </location>
</feature>
<keyword evidence="2 9" id="KW-0732">Signal</keyword>
<dbReference type="FunFam" id="3.20.20.80:FF:000017">
    <property type="entry name" value="Beta-galactosidase"/>
    <property type="match status" value="1"/>
</dbReference>
<dbReference type="PIRSF" id="PIRSF006336">
    <property type="entry name" value="B-gal"/>
    <property type="match status" value="1"/>
</dbReference>
<evidence type="ECO:0000256" key="4">
    <source>
        <dbReference type="ARBA" id="ARBA00023180"/>
    </source>
</evidence>
<dbReference type="PRINTS" id="PR00742">
    <property type="entry name" value="GLHYDRLASE35"/>
</dbReference>
<dbReference type="SUPFAM" id="SSF49785">
    <property type="entry name" value="Galactose-binding domain-like"/>
    <property type="match status" value="1"/>
</dbReference>
<feature type="active site" description="Nucleophile" evidence="6">
    <location>
        <position position="266"/>
    </location>
</feature>
<evidence type="ECO:0000256" key="1">
    <source>
        <dbReference type="ARBA" id="ARBA00009809"/>
    </source>
</evidence>
<keyword evidence="4" id="KW-0325">Glycoprotein</keyword>
<evidence type="ECO:0000313" key="13">
    <source>
        <dbReference type="EMBL" id="KHN82876.1"/>
    </source>
</evidence>
<evidence type="ECO:0000259" key="12">
    <source>
        <dbReference type="Pfam" id="PF21467"/>
    </source>
</evidence>
<dbReference type="Pfam" id="PF21317">
    <property type="entry name" value="BetaGal_ABD_1"/>
    <property type="match status" value="1"/>
</dbReference>
<feature type="chain" id="PRO_5002095425" description="Beta-galactosidase" evidence="9">
    <location>
        <begin position="26"/>
        <end position="637"/>
    </location>
</feature>
<name>A0A0B2VH70_TOXCA</name>
<comment type="similarity">
    <text evidence="1 8">Belongs to the glycosyl hydrolase 35 family.</text>
</comment>
<dbReference type="InterPro" id="IPR031330">
    <property type="entry name" value="Gly_Hdrlase_35_cat"/>
</dbReference>
<feature type="domain" description="Beta-galactosidase 1-like first all-beta" evidence="11">
    <location>
        <begin position="405"/>
        <end position="515"/>
    </location>
</feature>
<keyword evidence="3 7" id="KW-0378">Hydrolase</keyword>
<organism evidence="13 14">
    <name type="scientific">Toxocara canis</name>
    <name type="common">Canine roundworm</name>
    <dbReference type="NCBI Taxonomy" id="6265"/>
    <lineage>
        <taxon>Eukaryota</taxon>
        <taxon>Metazoa</taxon>
        <taxon>Ecdysozoa</taxon>
        <taxon>Nematoda</taxon>
        <taxon>Chromadorea</taxon>
        <taxon>Rhabditida</taxon>
        <taxon>Spirurina</taxon>
        <taxon>Ascaridomorpha</taxon>
        <taxon>Ascaridoidea</taxon>
        <taxon>Toxocaridae</taxon>
        <taxon>Toxocara</taxon>
    </lineage>
</organism>
<dbReference type="InterPro" id="IPR001944">
    <property type="entry name" value="Glycoside_Hdrlase_35"/>
</dbReference>
<dbReference type="Pfam" id="PF21467">
    <property type="entry name" value="BetaGal_gal-bd"/>
    <property type="match status" value="1"/>
</dbReference>
<dbReference type="PANTHER" id="PTHR23421">
    <property type="entry name" value="BETA-GALACTOSIDASE RELATED"/>
    <property type="match status" value="1"/>
</dbReference>
<dbReference type="Gene3D" id="3.20.20.80">
    <property type="entry name" value="Glycosidases"/>
    <property type="match status" value="1"/>
</dbReference>
<feature type="domain" description="Beta-galactosidase galactose-binding" evidence="12">
    <location>
        <begin position="545"/>
        <end position="600"/>
    </location>
</feature>
<evidence type="ECO:0000256" key="9">
    <source>
        <dbReference type="SAM" id="SignalP"/>
    </source>
</evidence>
<dbReference type="Pfam" id="PF01301">
    <property type="entry name" value="Glyco_hydro_35"/>
    <property type="match status" value="1"/>
</dbReference>
<feature type="signal peptide" evidence="9">
    <location>
        <begin position="1"/>
        <end position="25"/>
    </location>
</feature>
<dbReference type="SUPFAM" id="SSF51445">
    <property type="entry name" value="(Trans)glycosidases"/>
    <property type="match status" value="1"/>
</dbReference>
<dbReference type="InterPro" id="IPR017853">
    <property type="entry name" value="GH"/>
</dbReference>
<accession>A0A0B2VH70</accession>
<dbReference type="PROSITE" id="PS01182">
    <property type="entry name" value="GLYCOSYL_HYDROL_F35"/>
    <property type="match status" value="1"/>
</dbReference>
<dbReference type="InterPro" id="IPR048912">
    <property type="entry name" value="BetaGal1-like_ABD1"/>
</dbReference>
<keyword evidence="14" id="KW-1185">Reference proteome</keyword>
<comment type="caution">
    <text evidence="13">The sequence shown here is derived from an EMBL/GenBank/DDBJ whole genome shotgun (WGS) entry which is preliminary data.</text>
</comment>
<evidence type="ECO:0000256" key="2">
    <source>
        <dbReference type="ARBA" id="ARBA00022729"/>
    </source>
</evidence>
<dbReference type="STRING" id="6265.A0A0B2VH70"/>
<dbReference type="InterPro" id="IPR008979">
    <property type="entry name" value="Galactose-bd-like_sf"/>
</dbReference>
<dbReference type="GO" id="GO:0005975">
    <property type="term" value="P:carbohydrate metabolic process"/>
    <property type="evidence" value="ECO:0007669"/>
    <property type="project" value="InterPro"/>
</dbReference>
<evidence type="ECO:0000256" key="3">
    <source>
        <dbReference type="ARBA" id="ARBA00022801"/>
    </source>
</evidence>
<comment type="catalytic activity">
    <reaction evidence="7">
        <text>Hydrolysis of terminal non-reducing beta-D-galactose residues in beta-D-galactosides.</text>
        <dbReference type="EC" id="3.2.1.23"/>
    </reaction>
</comment>
<evidence type="ECO:0000259" key="10">
    <source>
        <dbReference type="Pfam" id="PF01301"/>
    </source>
</evidence>
<protein>
    <recommendedName>
        <fullName evidence="7">Beta-galactosidase</fullName>
        <ecNumber evidence="7">3.2.1.23</ecNumber>
    </recommendedName>
</protein>
<evidence type="ECO:0000256" key="6">
    <source>
        <dbReference type="PIRSR" id="PIRSR006336-1"/>
    </source>
</evidence>
<dbReference type="Proteomes" id="UP000031036">
    <property type="component" value="Unassembled WGS sequence"/>
</dbReference>
<evidence type="ECO:0000259" key="11">
    <source>
        <dbReference type="Pfam" id="PF21317"/>
    </source>
</evidence>
<evidence type="ECO:0000256" key="7">
    <source>
        <dbReference type="RuleBase" id="RU000675"/>
    </source>
</evidence>